<feature type="transmembrane region" description="Helical" evidence="2">
    <location>
        <begin position="71"/>
        <end position="92"/>
    </location>
</feature>
<proteinExistence type="predicted"/>
<sequence>MLAWPKKASLRGRGRQPDLISNGEVCDGKAPPVNASTRLLWLAVILIFSLMVAAAAALLSRAGGDGPAAAMFKGGASFGATVLVLFAIFYFATAGS</sequence>
<protein>
    <submittedName>
        <fullName evidence="3">Uncharacterized protein</fullName>
    </submittedName>
</protein>
<reference evidence="3" key="1">
    <citation type="submission" date="2021-03" db="EMBL/GenBank/DDBJ databases">
        <title>Whole genome shotgun sequence of Actinoplanes auranticolor NBRC 12245.</title>
        <authorList>
            <person name="Komaki H."/>
            <person name="Tamura T."/>
        </authorList>
    </citation>
    <scope>NUCLEOTIDE SEQUENCE</scope>
    <source>
        <strain evidence="3">NBRC 12245</strain>
    </source>
</reference>
<evidence type="ECO:0000256" key="2">
    <source>
        <dbReference type="SAM" id="Phobius"/>
    </source>
</evidence>
<keyword evidence="2" id="KW-0472">Membrane</keyword>
<evidence type="ECO:0000313" key="3">
    <source>
        <dbReference type="EMBL" id="GIM80814.1"/>
    </source>
</evidence>
<gene>
    <name evidence="3" type="ORF">Aau02nite_92170</name>
</gene>
<evidence type="ECO:0000313" key="4">
    <source>
        <dbReference type="Proteomes" id="UP000681340"/>
    </source>
</evidence>
<feature type="transmembrane region" description="Helical" evidence="2">
    <location>
        <begin position="39"/>
        <end position="59"/>
    </location>
</feature>
<keyword evidence="2" id="KW-0812">Transmembrane</keyword>
<evidence type="ECO:0000256" key="1">
    <source>
        <dbReference type="SAM" id="MobiDB-lite"/>
    </source>
</evidence>
<dbReference type="Proteomes" id="UP000681340">
    <property type="component" value="Unassembled WGS sequence"/>
</dbReference>
<dbReference type="EMBL" id="BOQL01000111">
    <property type="protein sequence ID" value="GIM80814.1"/>
    <property type="molecule type" value="Genomic_DNA"/>
</dbReference>
<keyword evidence="4" id="KW-1185">Reference proteome</keyword>
<accession>A0A919VVP6</accession>
<feature type="region of interest" description="Disordered" evidence="1">
    <location>
        <begin position="1"/>
        <end position="23"/>
    </location>
</feature>
<dbReference type="AlphaFoldDB" id="A0A919VVP6"/>
<organism evidence="3 4">
    <name type="scientific">Actinoplanes auranticolor</name>
    <dbReference type="NCBI Taxonomy" id="47988"/>
    <lineage>
        <taxon>Bacteria</taxon>
        <taxon>Bacillati</taxon>
        <taxon>Actinomycetota</taxon>
        <taxon>Actinomycetes</taxon>
        <taxon>Micromonosporales</taxon>
        <taxon>Micromonosporaceae</taxon>
        <taxon>Actinoplanes</taxon>
    </lineage>
</organism>
<comment type="caution">
    <text evidence="3">The sequence shown here is derived from an EMBL/GenBank/DDBJ whole genome shotgun (WGS) entry which is preliminary data.</text>
</comment>
<name>A0A919VVP6_9ACTN</name>
<keyword evidence="2" id="KW-1133">Transmembrane helix</keyword>